<reference evidence="2 3" key="1">
    <citation type="submission" date="2016-08" db="EMBL/GenBank/DDBJ databases">
        <title>Analysis of Carbohydrate Active Enzymes in Thermogemmatispora T81 Reveals Carbohydrate Degradation Ability.</title>
        <authorList>
            <person name="Tomazini A."/>
            <person name="Lal S."/>
            <person name="Stott M."/>
            <person name="Henrissat B."/>
            <person name="Polikarpov I."/>
            <person name="Sparling R."/>
            <person name="Levin D.B."/>
        </authorList>
    </citation>
    <scope>NUCLEOTIDE SEQUENCE [LARGE SCALE GENOMIC DNA]</scope>
    <source>
        <strain evidence="2 3">T81</strain>
    </source>
</reference>
<dbReference type="OrthoDB" id="145094at2"/>
<dbReference type="GO" id="GO:0008168">
    <property type="term" value="F:methyltransferase activity"/>
    <property type="evidence" value="ECO:0007669"/>
    <property type="project" value="TreeGrafter"/>
</dbReference>
<organism evidence="2 3">
    <name type="scientific">Thermogemmatispora tikiterensis</name>
    <dbReference type="NCBI Taxonomy" id="1825093"/>
    <lineage>
        <taxon>Bacteria</taxon>
        <taxon>Bacillati</taxon>
        <taxon>Chloroflexota</taxon>
        <taxon>Ktedonobacteria</taxon>
        <taxon>Thermogemmatisporales</taxon>
        <taxon>Thermogemmatisporaceae</taxon>
        <taxon>Thermogemmatispora</taxon>
    </lineage>
</organism>
<evidence type="ECO:0000259" key="1">
    <source>
        <dbReference type="Pfam" id="PF13649"/>
    </source>
</evidence>
<dbReference type="AlphaFoldDB" id="A0A328VCU8"/>
<name>A0A328VCU8_9CHLR</name>
<evidence type="ECO:0000313" key="2">
    <source>
        <dbReference type="EMBL" id="RAQ94621.1"/>
    </source>
</evidence>
<dbReference type="SUPFAM" id="SSF53335">
    <property type="entry name" value="S-adenosyl-L-methionine-dependent methyltransferases"/>
    <property type="match status" value="1"/>
</dbReference>
<dbReference type="InterPro" id="IPR029063">
    <property type="entry name" value="SAM-dependent_MTases_sf"/>
</dbReference>
<evidence type="ECO:0000313" key="3">
    <source>
        <dbReference type="Proteomes" id="UP000248706"/>
    </source>
</evidence>
<keyword evidence="3" id="KW-1185">Reference proteome</keyword>
<comment type="caution">
    <text evidence="2">The sequence shown here is derived from an EMBL/GenBank/DDBJ whole genome shotgun (WGS) entry which is preliminary data.</text>
</comment>
<gene>
    <name evidence="2" type="ORF">A4R35_03680</name>
</gene>
<dbReference type="Gene3D" id="3.40.50.150">
    <property type="entry name" value="Vaccinia Virus protein VP39"/>
    <property type="match status" value="1"/>
</dbReference>
<accession>A0A328VCU8</accession>
<feature type="domain" description="Methyltransferase" evidence="1">
    <location>
        <begin position="1"/>
        <end position="67"/>
    </location>
</feature>
<protein>
    <recommendedName>
        <fullName evidence="1">Methyltransferase domain-containing protein</fullName>
    </recommendedName>
</protein>
<dbReference type="PANTHER" id="PTHR43591">
    <property type="entry name" value="METHYLTRANSFERASE"/>
    <property type="match status" value="1"/>
</dbReference>
<sequence length="203" mass="22725">MIEYATAQAWSRGLENVHFQVMDVMEPLAFPDASFDLINGRLLCGFMLPEAWPRLLAECRRLLVPGGVVRLTEMEEPLTTSPAFERFSALVTEALRRAGQSFSPDGRHLGITPVLPRLVRQAGFVDVRLRPTAIEWSMGTEQHYPVFKDALIGLELVQPFLIRAGVATPEELTSLYQQAVAEMQADNFCAIWQLLTVWGNQPA</sequence>
<dbReference type="Pfam" id="PF13649">
    <property type="entry name" value="Methyltransf_25"/>
    <property type="match status" value="1"/>
</dbReference>
<dbReference type="InterPro" id="IPR041698">
    <property type="entry name" value="Methyltransf_25"/>
</dbReference>
<dbReference type="PANTHER" id="PTHR43591:SF24">
    <property type="entry name" value="2-METHOXY-6-POLYPRENYL-1,4-BENZOQUINOL METHYLASE, MITOCHONDRIAL"/>
    <property type="match status" value="1"/>
</dbReference>
<dbReference type="CDD" id="cd02440">
    <property type="entry name" value="AdoMet_MTases"/>
    <property type="match status" value="1"/>
</dbReference>
<proteinExistence type="predicted"/>
<dbReference type="Proteomes" id="UP000248706">
    <property type="component" value="Unassembled WGS sequence"/>
</dbReference>
<dbReference type="EMBL" id="MCIF01000002">
    <property type="protein sequence ID" value="RAQ94621.1"/>
    <property type="molecule type" value="Genomic_DNA"/>
</dbReference>